<dbReference type="EnsemblPlants" id="Zm00001eb008960_T001">
    <property type="protein sequence ID" value="Zm00001eb008960_P001"/>
    <property type="gene ID" value="Zm00001eb008960"/>
</dbReference>
<dbReference type="Gramene" id="Zm00001eb008960_T001">
    <property type="protein sequence ID" value="Zm00001eb008960_P001"/>
    <property type="gene ID" value="Zm00001eb008960"/>
</dbReference>
<keyword evidence="13" id="KW-1185">Reference proteome</keyword>
<dbReference type="GO" id="GO:0004722">
    <property type="term" value="F:protein serine/threonine phosphatase activity"/>
    <property type="evidence" value="ECO:0007669"/>
    <property type="project" value="UniProtKB-EC"/>
</dbReference>
<keyword evidence="5" id="KW-1133">Transmembrane helix</keyword>
<dbReference type="GO" id="GO:0005886">
    <property type="term" value="C:plasma membrane"/>
    <property type="evidence" value="ECO:0007669"/>
    <property type="project" value="UniProtKB-SubCell"/>
</dbReference>
<feature type="domain" description="PPM-type phosphatase" evidence="11">
    <location>
        <begin position="35"/>
        <end position="146"/>
    </location>
</feature>
<dbReference type="InterPro" id="IPR055282">
    <property type="entry name" value="PPI1-4"/>
</dbReference>
<evidence type="ECO:0000256" key="2">
    <source>
        <dbReference type="ARBA" id="ARBA00013081"/>
    </source>
</evidence>
<reference evidence="13" key="1">
    <citation type="submission" date="2015-12" db="EMBL/GenBank/DDBJ databases">
        <title>Update maize B73 reference genome by single molecule sequencing technologies.</title>
        <authorList>
            <consortium name="Maize Genome Sequencing Project"/>
            <person name="Ware D."/>
        </authorList>
    </citation>
    <scope>NUCLEOTIDE SEQUENCE [LARGE SCALE GENOMIC DNA]</scope>
    <source>
        <strain evidence="13">cv. B73</strain>
    </source>
</reference>
<proteinExistence type="inferred from homology"/>
<evidence type="ECO:0000256" key="6">
    <source>
        <dbReference type="ARBA" id="ARBA00023054"/>
    </source>
</evidence>
<evidence type="ECO:0000256" key="9">
    <source>
        <dbReference type="ARBA" id="ARBA00047761"/>
    </source>
</evidence>
<evidence type="ECO:0000256" key="10">
    <source>
        <dbReference type="ARBA" id="ARBA00048336"/>
    </source>
</evidence>
<reference evidence="12" key="3">
    <citation type="submission" date="2021-05" db="UniProtKB">
        <authorList>
            <consortium name="EnsemblPlants"/>
        </authorList>
    </citation>
    <scope>IDENTIFICATION</scope>
    <source>
        <strain evidence="12">cv. B73</strain>
    </source>
</reference>
<comment type="catalytic activity">
    <reaction evidence="10">
        <text>O-phospho-L-threonyl-[protein] + H2O = L-threonyl-[protein] + phosphate</text>
        <dbReference type="Rhea" id="RHEA:47004"/>
        <dbReference type="Rhea" id="RHEA-COMP:11060"/>
        <dbReference type="Rhea" id="RHEA-COMP:11605"/>
        <dbReference type="ChEBI" id="CHEBI:15377"/>
        <dbReference type="ChEBI" id="CHEBI:30013"/>
        <dbReference type="ChEBI" id="CHEBI:43474"/>
        <dbReference type="ChEBI" id="CHEBI:61977"/>
        <dbReference type="EC" id="3.1.3.16"/>
    </reaction>
</comment>
<dbReference type="Gene3D" id="3.60.40.10">
    <property type="entry name" value="PPM-type phosphatase domain"/>
    <property type="match status" value="1"/>
</dbReference>
<dbReference type="Pfam" id="PF00481">
    <property type="entry name" value="PP2C"/>
    <property type="match status" value="1"/>
</dbReference>
<evidence type="ECO:0000259" key="11">
    <source>
        <dbReference type="Pfam" id="PF00481"/>
    </source>
</evidence>
<dbReference type="AlphaFoldDB" id="A0A804LGA2"/>
<dbReference type="InterPro" id="IPR001932">
    <property type="entry name" value="PPM-type_phosphatase-like_dom"/>
</dbReference>
<keyword evidence="3" id="KW-1003">Cell membrane</keyword>
<evidence type="ECO:0000256" key="7">
    <source>
        <dbReference type="ARBA" id="ARBA00023136"/>
    </source>
</evidence>
<evidence type="ECO:0000256" key="4">
    <source>
        <dbReference type="ARBA" id="ARBA00022692"/>
    </source>
</evidence>
<dbReference type="InParanoid" id="A0A804LGA2"/>
<dbReference type="PANTHER" id="PTHR32219">
    <property type="entry name" value="RNA-BINDING PROTEIN YLMH-RELATED"/>
    <property type="match status" value="1"/>
</dbReference>
<organism evidence="12 13">
    <name type="scientific">Zea mays</name>
    <name type="common">Maize</name>
    <dbReference type="NCBI Taxonomy" id="4577"/>
    <lineage>
        <taxon>Eukaryota</taxon>
        <taxon>Viridiplantae</taxon>
        <taxon>Streptophyta</taxon>
        <taxon>Embryophyta</taxon>
        <taxon>Tracheophyta</taxon>
        <taxon>Spermatophyta</taxon>
        <taxon>Magnoliopsida</taxon>
        <taxon>Liliopsida</taxon>
        <taxon>Poales</taxon>
        <taxon>Poaceae</taxon>
        <taxon>PACMAD clade</taxon>
        <taxon>Panicoideae</taxon>
        <taxon>Andropogonodae</taxon>
        <taxon>Andropogoneae</taxon>
        <taxon>Tripsacinae</taxon>
        <taxon>Zea</taxon>
    </lineage>
</organism>
<comment type="subcellular location">
    <subcellularLocation>
        <location evidence="1">Cell membrane</location>
        <topology evidence="1">Single-pass membrane protein</topology>
    </subcellularLocation>
</comment>
<dbReference type="SUPFAM" id="SSF81606">
    <property type="entry name" value="PP2C-like"/>
    <property type="match status" value="1"/>
</dbReference>
<name>A0A804LGA2_MAIZE</name>
<keyword evidence="7" id="KW-0472">Membrane</keyword>
<dbReference type="PANTHER" id="PTHR32219:SF3">
    <property type="entry name" value="CALPONIN-LIKE DOMAIN PROTEIN"/>
    <property type="match status" value="1"/>
</dbReference>
<comment type="similarity">
    <text evidence="8">Belongs to the plant Proton pump-interactor protein family.</text>
</comment>
<keyword evidence="6" id="KW-0175">Coiled coil</keyword>
<evidence type="ECO:0000313" key="13">
    <source>
        <dbReference type="Proteomes" id="UP000007305"/>
    </source>
</evidence>
<keyword evidence="4" id="KW-0812">Transmembrane</keyword>
<accession>A0A804LGA2</accession>
<evidence type="ECO:0000256" key="5">
    <source>
        <dbReference type="ARBA" id="ARBA00022989"/>
    </source>
</evidence>
<dbReference type="InterPro" id="IPR036457">
    <property type="entry name" value="PPM-type-like_dom_sf"/>
</dbReference>
<dbReference type="Proteomes" id="UP000007305">
    <property type="component" value="Chromosome 1"/>
</dbReference>
<comment type="catalytic activity">
    <reaction evidence="9">
        <text>O-phospho-L-seryl-[protein] + H2O = L-seryl-[protein] + phosphate</text>
        <dbReference type="Rhea" id="RHEA:20629"/>
        <dbReference type="Rhea" id="RHEA-COMP:9863"/>
        <dbReference type="Rhea" id="RHEA-COMP:11604"/>
        <dbReference type="ChEBI" id="CHEBI:15377"/>
        <dbReference type="ChEBI" id="CHEBI:29999"/>
        <dbReference type="ChEBI" id="CHEBI:43474"/>
        <dbReference type="ChEBI" id="CHEBI:83421"/>
        <dbReference type="EC" id="3.1.3.16"/>
    </reaction>
</comment>
<protein>
    <recommendedName>
        <fullName evidence="2">protein-serine/threonine phosphatase</fullName>
        <ecNumber evidence="2">3.1.3.16</ecNumber>
    </recommendedName>
</protein>
<evidence type="ECO:0000256" key="3">
    <source>
        <dbReference type="ARBA" id="ARBA00022475"/>
    </source>
</evidence>
<evidence type="ECO:0000256" key="1">
    <source>
        <dbReference type="ARBA" id="ARBA00004162"/>
    </source>
</evidence>
<evidence type="ECO:0000256" key="8">
    <source>
        <dbReference type="ARBA" id="ARBA00038080"/>
    </source>
</evidence>
<sequence>MRADLGYCLPRRHGELLHQGFYVAIVNNLDNVSEAELRSEPSKKNEYFFKYRDPRNAAETFRANGDINGLISHCNSQIERVMEIWNKNEDFRKQYVESNKLRRSRRLDAVQSSCTALSIVKHGDLMVVANVGDSRVVLGTAYDDGAITSSTS</sequence>
<dbReference type="EC" id="3.1.3.16" evidence="2"/>
<evidence type="ECO:0000313" key="12">
    <source>
        <dbReference type="EnsemblPlants" id="Zm00001eb008960_P001"/>
    </source>
</evidence>
<reference evidence="12" key="2">
    <citation type="submission" date="2019-07" db="EMBL/GenBank/DDBJ databases">
        <authorList>
            <person name="Seetharam A."/>
            <person name="Woodhouse M."/>
            <person name="Cannon E."/>
        </authorList>
    </citation>
    <scope>NUCLEOTIDE SEQUENCE [LARGE SCALE GENOMIC DNA]</scope>
    <source>
        <strain evidence="12">cv. B73</strain>
    </source>
</reference>